<proteinExistence type="predicted"/>
<evidence type="ECO:0000313" key="1">
    <source>
        <dbReference type="EMBL" id="KKK65309.1"/>
    </source>
</evidence>
<feature type="non-terminal residue" evidence="1">
    <location>
        <position position="1"/>
    </location>
</feature>
<organism evidence="1">
    <name type="scientific">marine sediment metagenome</name>
    <dbReference type="NCBI Taxonomy" id="412755"/>
    <lineage>
        <taxon>unclassified sequences</taxon>
        <taxon>metagenomes</taxon>
        <taxon>ecological metagenomes</taxon>
    </lineage>
</organism>
<protein>
    <submittedName>
        <fullName evidence="1">Uncharacterized protein</fullName>
    </submittedName>
</protein>
<accession>A0A0F8ZFQ7</accession>
<dbReference type="AlphaFoldDB" id="A0A0F8ZFQ7"/>
<dbReference type="EMBL" id="LAZR01060618">
    <property type="protein sequence ID" value="KKK65309.1"/>
    <property type="molecule type" value="Genomic_DNA"/>
</dbReference>
<comment type="caution">
    <text evidence="1">The sequence shown here is derived from an EMBL/GenBank/DDBJ whole genome shotgun (WGS) entry which is preliminary data.</text>
</comment>
<name>A0A0F8ZFQ7_9ZZZZ</name>
<gene>
    <name evidence="1" type="ORF">LCGC14_2975470</name>
</gene>
<reference evidence="1" key="1">
    <citation type="journal article" date="2015" name="Nature">
        <title>Complex archaea that bridge the gap between prokaryotes and eukaryotes.</title>
        <authorList>
            <person name="Spang A."/>
            <person name="Saw J.H."/>
            <person name="Jorgensen S.L."/>
            <person name="Zaremba-Niedzwiedzka K."/>
            <person name="Martijn J."/>
            <person name="Lind A.E."/>
            <person name="van Eijk R."/>
            <person name="Schleper C."/>
            <person name="Guy L."/>
            <person name="Ettema T.J."/>
        </authorList>
    </citation>
    <scope>NUCLEOTIDE SEQUENCE</scope>
</reference>
<sequence length="68" mass="7458">HTCLRVTIILPDVAETTYDRSLFFMRWFPKSLTSNRLAADYGMEGVLLLLGEALKNVMGGGVIPGFGP</sequence>